<evidence type="ECO:0008006" key="3">
    <source>
        <dbReference type="Google" id="ProtNLM"/>
    </source>
</evidence>
<dbReference type="Proteomes" id="UP000553632">
    <property type="component" value="Unassembled WGS sequence"/>
</dbReference>
<organism evidence="1 2">
    <name type="scientific">Perkinsus olseni</name>
    <name type="common">Perkinsus atlanticus</name>
    <dbReference type="NCBI Taxonomy" id="32597"/>
    <lineage>
        <taxon>Eukaryota</taxon>
        <taxon>Sar</taxon>
        <taxon>Alveolata</taxon>
        <taxon>Perkinsozoa</taxon>
        <taxon>Perkinsea</taxon>
        <taxon>Perkinsida</taxon>
        <taxon>Perkinsidae</taxon>
        <taxon>Perkinsus</taxon>
    </lineage>
</organism>
<proteinExistence type="predicted"/>
<gene>
    <name evidence="1" type="ORF">FOZ63_015269</name>
</gene>
<comment type="caution">
    <text evidence="1">The sequence shown here is derived from an EMBL/GenBank/DDBJ whole genome shotgun (WGS) entry which is preliminary data.</text>
</comment>
<dbReference type="GO" id="GO:0003676">
    <property type="term" value="F:nucleic acid binding"/>
    <property type="evidence" value="ECO:0007669"/>
    <property type="project" value="InterPro"/>
</dbReference>
<evidence type="ECO:0000313" key="2">
    <source>
        <dbReference type="Proteomes" id="UP000553632"/>
    </source>
</evidence>
<evidence type="ECO:0000313" key="1">
    <source>
        <dbReference type="EMBL" id="KAF4751357.1"/>
    </source>
</evidence>
<name>A0A7J6U3G0_PEROL</name>
<dbReference type="AlphaFoldDB" id="A0A7J6U3G0"/>
<accession>A0A7J6U3G0</accession>
<dbReference type="InterPro" id="IPR012337">
    <property type="entry name" value="RNaseH-like_sf"/>
</dbReference>
<protein>
    <recommendedName>
        <fullName evidence="3">3'-5' exonuclease domain-containing protein</fullName>
    </recommendedName>
</protein>
<sequence>MSAAAATAPPPSHASFRCGGPFVSATLHSFGGEIIVKDALPTGKWDDDDALRERFQKAGAVGIDFEWKPDKTPATNHPISLVQLATEDLALLIRTNTCHVLPQWVRDLLSDPKKAKVTIGFD</sequence>
<dbReference type="SUPFAM" id="SSF53098">
    <property type="entry name" value="Ribonuclease H-like"/>
    <property type="match status" value="1"/>
</dbReference>
<dbReference type="InterPro" id="IPR036397">
    <property type="entry name" value="RNaseH_sf"/>
</dbReference>
<dbReference type="EMBL" id="JABANO010006689">
    <property type="protein sequence ID" value="KAF4751357.1"/>
    <property type="molecule type" value="Genomic_DNA"/>
</dbReference>
<reference evidence="1 2" key="1">
    <citation type="submission" date="2020-04" db="EMBL/GenBank/DDBJ databases">
        <title>Perkinsus olseni comparative genomics.</title>
        <authorList>
            <person name="Bogema D.R."/>
        </authorList>
    </citation>
    <scope>NUCLEOTIDE SEQUENCE [LARGE SCALE GENOMIC DNA]</scope>
    <source>
        <strain evidence="1 2">ATCC PRA-207</strain>
    </source>
</reference>
<keyword evidence="2" id="KW-1185">Reference proteome</keyword>
<feature type="non-terminal residue" evidence="1">
    <location>
        <position position="122"/>
    </location>
</feature>
<dbReference type="Gene3D" id="3.30.420.10">
    <property type="entry name" value="Ribonuclease H-like superfamily/Ribonuclease H"/>
    <property type="match status" value="1"/>
</dbReference>